<feature type="non-terminal residue" evidence="2">
    <location>
        <position position="1"/>
    </location>
</feature>
<dbReference type="PANTHER" id="PTHR28165">
    <property type="entry name" value="NON-CLASSICAL EXPORT PROTEIN 2-RELATED"/>
    <property type="match status" value="1"/>
</dbReference>
<dbReference type="RefSeq" id="XP_009530451.1">
    <property type="nucleotide sequence ID" value="XM_009532156.1"/>
</dbReference>
<dbReference type="GeneID" id="20652472"/>
<reference evidence="2 3" key="1">
    <citation type="journal article" date="2006" name="Science">
        <title>Phytophthora genome sequences uncover evolutionary origins and mechanisms of pathogenesis.</title>
        <authorList>
            <person name="Tyler B.M."/>
            <person name="Tripathy S."/>
            <person name="Zhang X."/>
            <person name="Dehal P."/>
            <person name="Jiang R.H."/>
            <person name="Aerts A."/>
            <person name="Arredondo F.D."/>
            <person name="Baxter L."/>
            <person name="Bensasson D."/>
            <person name="Beynon J.L."/>
            <person name="Chapman J."/>
            <person name="Damasceno C.M."/>
            <person name="Dorrance A.E."/>
            <person name="Dou D."/>
            <person name="Dickerman A.W."/>
            <person name="Dubchak I.L."/>
            <person name="Garbelotto M."/>
            <person name="Gijzen M."/>
            <person name="Gordon S.G."/>
            <person name="Govers F."/>
            <person name="Grunwald N.J."/>
            <person name="Huang W."/>
            <person name="Ivors K.L."/>
            <person name="Jones R.W."/>
            <person name="Kamoun S."/>
            <person name="Krampis K."/>
            <person name="Lamour K.H."/>
            <person name="Lee M.K."/>
            <person name="McDonald W.H."/>
            <person name="Medina M."/>
            <person name="Meijer H.J."/>
            <person name="Nordberg E.K."/>
            <person name="Maclean D.J."/>
            <person name="Ospina-Giraldo M.D."/>
            <person name="Morris P.F."/>
            <person name="Phuntumart V."/>
            <person name="Putnam N.H."/>
            <person name="Rash S."/>
            <person name="Rose J.K."/>
            <person name="Sakihama Y."/>
            <person name="Salamov A.A."/>
            <person name="Savidor A."/>
            <person name="Scheuring C.F."/>
            <person name="Smith B.M."/>
            <person name="Sobral B.W."/>
            <person name="Terry A."/>
            <person name="Torto-Alalibo T.A."/>
            <person name="Win J."/>
            <person name="Xu Z."/>
            <person name="Zhang H."/>
            <person name="Grigoriev I.V."/>
            <person name="Rokhsar D.S."/>
            <person name="Boore J.L."/>
        </authorList>
    </citation>
    <scope>NUCLEOTIDE SEQUENCE [LARGE SCALE GENOMIC DNA]</scope>
    <source>
        <strain evidence="2 3">P6497</strain>
    </source>
</reference>
<keyword evidence="3" id="KW-1185">Reference proteome</keyword>
<feature type="transmembrane region" description="Helical" evidence="1">
    <location>
        <begin position="79"/>
        <end position="97"/>
    </location>
</feature>
<keyword evidence="1" id="KW-0472">Membrane</keyword>
<accession>G4ZSC6</accession>
<keyword evidence="1" id="KW-1133">Transmembrane helix</keyword>
<evidence type="ECO:0000256" key="1">
    <source>
        <dbReference type="SAM" id="Phobius"/>
    </source>
</evidence>
<feature type="non-terminal residue" evidence="2">
    <location>
        <position position="98"/>
    </location>
</feature>
<dbReference type="Proteomes" id="UP000002640">
    <property type="component" value="Unassembled WGS sequence"/>
</dbReference>
<sequence length="98" mass="10907">NVFVLIVAYTILQYSGALLVLVELFPMMLRPRPKVTRTTDTLLVILALVSGIVLATSDYEQDCDRYAVLVRCRNIRSSYIFVLLSAAPLIGSVLLTFV</sequence>
<protein>
    <submittedName>
        <fullName evidence="2">Uncharacterized protein</fullName>
    </submittedName>
</protein>
<keyword evidence="1" id="KW-0812">Transmembrane</keyword>
<dbReference type="AlphaFoldDB" id="G4ZSC6"/>
<dbReference type="EMBL" id="JH159156">
    <property type="protein sequence ID" value="EGZ13022.1"/>
    <property type="molecule type" value="Genomic_DNA"/>
</dbReference>
<evidence type="ECO:0000313" key="2">
    <source>
        <dbReference type="EMBL" id="EGZ13022.1"/>
    </source>
</evidence>
<dbReference type="InParanoid" id="G4ZSC6"/>
<organism evidence="2 3">
    <name type="scientific">Phytophthora sojae (strain P6497)</name>
    <name type="common">Soybean stem and root rot agent</name>
    <name type="synonym">Phytophthora megasperma f. sp. glycines</name>
    <dbReference type="NCBI Taxonomy" id="1094619"/>
    <lineage>
        <taxon>Eukaryota</taxon>
        <taxon>Sar</taxon>
        <taxon>Stramenopiles</taxon>
        <taxon>Oomycota</taxon>
        <taxon>Peronosporomycetes</taxon>
        <taxon>Peronosporales</taxon>
        <taxon>Peronosporaceae</taxon>
        <taxon>Phytophthora</taxon>
    </lineage>
</organism>
<dbReference type="PANTHER" id="PTHR28165:SF1">
    <property type="entry name" value="NON-CLASSICAL EXPORT PROTEIN 2-RELATED"/>
    <property type="match status" value="1"/>
</dbReference>
<dbReference type="InterPro" id="IPR052649">
    <property type="entry name" value="NCE102-like"/>
</dbReference>
<name>G4ZSC6_PHYSP</name>
<dbReference type="KEGG" id="psoj:PHYSODRAFT_435127"/>
<feature type="transmembrane region" description="Helical" evidence="1">
    <location>
        <begin position="6"/>
        <end position="29"/>
    </location>
</feature>
<proteinExistence type="predicted"/>
<evidence type="ECO:0000313" key="3">
    <source>
        <dbReference type="Proteomes" id="UP000002640"/>
    </source>
</evidence>
<feature type="transmembrane region" description="Helical" evidence="1">
    <location>
        <begin position="41"/>
        <end position="59"/>
    </location>
</feature>
<gene>
    <name evidence="2" type="ORF">PHYSODRAFT_435127</name>
</gene>